<gene>
    <name evidence="1" type="ORF">BEMITA_LOCUS5888</name>
</gene>
<dbReference type="InterPro" id="IPR036610">
    <property type="entry name" value="PEBP-like_sf"/>
</dbReference>
<evidence type="ECO:0000313" key="2">
    <source>
        <dbReference type="Proteomes" id="UP001152759"/>
    </source>
</evidence>
<name>A0A9P0A6P6_BEMTA</name>
<dbReference type="Gene3D" id="3.90.280.10">
    <property type="entry name" value="PEBP-like"/>
    <property type="match status" value="1"/>
</dbReference>
<dbReference type="Pfam" id="PF01161">
    <property type="entry name" value="PBP"/>
    <property type="match status" value="1"/>
</dbReference>
<reference evidence="1" key="1">
    <citation type="submission" date="2021-12" db="EMBL/GenBank/DDBJ databases">
        <authorList>
            <person name="King R."/>
        </authorList>
    </citation>
    <scope>NUCLEOTIDE SEQUENCE</scope>
</reference>
<dbReference type="AlphaFoldDB" id="A0A9P0A6P6"/>
<dbReference type="CDD" id="cd00866">
    <property type="entry name" value="PEBP_euk"/>
    <property type="match status" value="1"/>
</dbReference>
<evidence type="ECO:0008006" key="3">
    <source>
        <dbReference type="Google" id="ProtNLM"/>
    </source>
</evidence>
<keyword evidence="2" id="KW-1185">Reference proteome</keyword>
<proteinExistence type="predicted"/>
<dbReference type="PANTHER" id="PTHR11362">
    <property type="entry name" value="PHOSPHATIDYLETHANOLAMINE-BINDING PROTEIN"/>
    <property type="match status" value="1"/>
</dbReference>
<protein>
    <recommendedName>
        <fullName evidence="3">Phosphatidylethanolamine-binding protein</fullName>
    </recommendedName>
</protein>
<accession>A0A9P0A6P6</accession>
<organism evidence="1 2">
    <name type="scientific">Bemisia tabaci</name>
    <name type="common">Sweetpotato whitefly</name>
    <name type="synonym">Aleurodes tabaci</name>
    <dbReference type="NCBI Taxonomy" id="7038"/>
    <lineage>
        <taxon>Eukaryota</taxon>
        <taxon>Metazoa</taxon>
        <taxon>Ecdysozoa</taxon>
        <taxon>Arthropoda</taxon>
        <taxon>Hexapoda</taxon>
        <taxon>Insecta</taxon>
        <taxon>Pterygota</taxon>
        <taxon>Neoptera</taxon>
        <taxon>Paraneoptera</taxon>
        <taxon>Hemiptera</taxon>
        <taxon>Sternorrhyncha</taxon>
        <taxon>Aleyrodoidea</taxon>
        <taxon>Aleyrodidae</taxon>
        <taxon>Aleyrodinae</taxon>
        <taxon>Bemisia</taxon>
    </lineage>
</organism>
<evidence type="ECO:0000313" key="1">
    <source>
        <dbReference type="EMBL" id="CAH0386820.1"/>
    </source>
</evidence>
<dbReference type="SUPFAM" id="SSF49777">
    <property type="entry name" value="PEBP-like"/>
    <property type="match status" value="1"/>
</dbReference>
<dbReference type="PANTHER" id="PTHR11362:SF82">
    <property type="entry name" value="PHOSPHATIDYLETHANOLAMINE-BINDING PROTEIN 4"/>
    <property type="match status" value="1"/>
</dbReference>
<dbReference type="InterPro" id="IPR035810">
    <property type="entry name" value="PEBP_euk"/>
</dbReference>
<dbReference type="InterPro" id="IPR008914">
    <property type="entry name" value="PEBP"/>
</dbReference>
<dbReference type="EMBL" id="OU963864">
    <property type="protein sequence ID" value="CAH0386820.1"/>
    <property type="molecule type" value="Genomic_DNA"/>
</dbReference>
<dbReference type="Proteomes" id="UP001152759">
    <property type="component" value="Chromosome 3"/>
</dbReference>
<sequence length="239" mass="27969">MAIMDRGLNIRKTGRMSASRSNLVVNAALSIGLAHIMRTLAEKITTTYDPLHDVVNDSDEDEDFDWNKNLTDSKVIPDVISQGVQYNLKILFENDHVQYGNILVPFRVKEEPMFVGWPSDKHKYYTIVMTDPDNPEPEDNIHAEWLHWIIMDVQDVNRNVCRRVVPYQKPQQNDFRRLKGMHRYVIAVYEQPHANLTFNEPLDDEPPYADRAHFSSKWFVEKYKMKPACAANFFRINWG</sequence>
<dbReference type="KEGG" id="btab:109043888"/>